<evidence type="ECO:0000259" key="6">
    <source>
        <dbReference type="Pfam" id="PF03724"/>
    </source>
</evidence>
<evidence type="ECO:0000259" key="8">
    <source>
        <dbReference type="Pfam" id="PF17185"/>
    </source>
</evidence>
<proteinExistence type="predicted"/>
<dbReference type="Pfam" id="PF17185">
    <property type="entry name" value="NlpE_C"/>
    <property type="match status" value="1"/>
</dbReference>
<reference evidence="9 10" key="1">
    <citation type="submission" date="2019-07" db="EMBL/GenBank/DDBJ databases">
        <title>Whole genome shotgun sequence of Reyranella soli NBRC 108950.</title>
        <authorList>
            <person name="Hosoyama A."/>
            <person name="Uohara A."/>
            <person name="Ohji S."/>
            <person name="Ichikawa N."/>
        </authorList>
    </citation>
    <scope>NUCLEOTIDE SEQUENCE [LARGE SCALE GENOMIC DNA]</scope>
    <source>
        <strain evidence="9 10">NBRC 108950</strain>
    </source>
</reference>
<comment type="caution">
    <text evidence="9">The sequence shown here is derived from an EMBL/GenBank/DDBJ whole genome shotgun (WGS) entry which is preliminary data.</text>
</comment>
<dbReference type="InterPro" id="IPR036328">
    <property type="entry name" value="MliC_sf"/>
</dbReference>
<dbReference type="AlphaFoldDB" id="A0A512NFN6"/>
<gene>
    <name evidence="9" type="ORF">RSO01_49350</name>
</gene>
<feature type="signal peptide" evidence="5">
    <location>
        <begin position="1"/>
        <end position="19"/>
    </location>
</feature>
<dbReference type="PANTHER" id="PTHR35535:SF1">
    <property type="entry name" value="HEAT SHOCK PROTEIN HSLJ"/>
    <property type="match status" value="1"/>
</dbReference>
<keyword evidence="10" id="KW-1185">Reference proteome</keyword>
<evidence type="ECO:0000259" key="7">
    <source>
        <dbReference type="Pfam" id="PF09864"/>
    </source>
</evidence>
<dbReference type="InterPro" id="IPR038139">
    <property type="entry name" value="NlpE_C_sf"/>
</dbReference>
<keyword evidence="2" id="KW-0472">Membrane</keyword>
<dbReference type="PANTHER" id="PTHR35535">
    <property type="entry name" value="HEAT SHOCK PROTEIN HSLJ"/>
    <property type="match status" value="1"/>
</dbReference>
<evidence type="ECO:0008006" key="11">
    <source>
        <dbReference type="Google" id="ProtNLM"/>
    </source>
</evidence>
<evidence type="ECO:0000256" key="2">
    <source>
        <dbReference type="ARBA" id="ARBA00023136"/>
    </source>
</evidence>
<evidence type="ECO:0000256" key="3">
    <source>
        <dbReference type="ARBA" id="ARBA00023139"/>
    </source>
</evidence>
<feature type="domain" description="C-type lysozyme inhibitor" evidence="7">
    <location>
        <begin position="38"/>
        <end position="102"/>
    </location>
</feature>
<accession>A0A512NFN6</accession>
<keyword evidence="1 5" id="KW-0732">Signal</keyword>
<dbReference type="EMBL" id="BKAJ01000087">
    <property type="protein sequence ID" value="GEP57769.1"/>
    <property type="molecule type" value="Genomic_DNA"/>
</dbReference>
<evidence type="ECO:0000256" key="4">
    <source>
        <dbReference type="ARBA" id="ARBA00023288"/>
    </source>
</evidence>
<evidence type="ECO:0000256" key="1">
    <source>
        <dbReference type="ARBA" id="ARBA00022729"/>
    </source>
</evidence>
<evidence type="ECO:0000256" key="5">
    <source>
        <dbReference type="SAM" id="SignalP"/>
    </source>
</evidence>
<dbReference type="Pfam" id="PF03724">
    <property type="entry name" value="META"/>
    <property type="match status" value="1"/>
</dbReference>
<sequence>MRRLAFFAMLAATAAQAQAPPPPEPAAQAQPPGLQVMYACPGGSDFSAAFSKDGDLATISVPGQPEVELSRQPSGSGFAFGDSYYELRGRGREATLMAGGRSMRCHAIGRPGEPPRTYQGGGLTVTLFPDGIFRLRERSGASETVDLGQWAQEVDGGVRMVLRGGVVPRRVFREANGDKLVAENGSELERAATADPIDDRFRLSGLYRDTQTGGLFTECLTGRTFELAPGGAEPDLERAWTEATPSKEAQLYVEIVGRFASGEVQADRFLSLKRDGACPPLAPRSSALRDTEWRVLEIDGEKPVYDDWRQRPRLRLDDDGKFSGSTGCNALTGSYQLDPDGLRFEPAATTLASCAPALAAAEKRFLDALSAVREAQLAGTTLDLTDAAGKRRLRLEARGR</sequence>
<dbReference type="Gene3D" id="2.40.128.270">
    <property type="match status" value="1"/>
</dbReference>
<name>A0A512NFN6_9HYPH</name>
<dbReference type="InterPro" id="IPR005184">
    <property type="entry name" value="DUF306_Meta_HslJ"/>
</dbReference>
<feature type="domain" description="DUF306" evidence="6">
    <location>
        <begin position="286"/>
        <end position="395"/>
    </location>
</feature>
<evidence type="ECO:0000313" key="10">
    <source>
        <dbReference type="Proteomes" id="UP000321058"/>
    </source>
</evidence>
<evidence type="ECO:0000313" key="9">
    <source>
        <dbReference type="EMBL" id="GEP57769.1"/>
    </source>
</evidence>
<dbReference type="Proteomes" id="UP000321058">
    <property type="component" value="Unassembled WGS sequence"/>
</dbReference>
<organism evidence="9 10">
    <name type="scientific">Reyranella soli</name>
    <dbReference type="NCBI Taxonomy" id="1230389"/>
    <lineage>
        <taxon>Bacteria</taxon>
        <taxon>Pseudomonadati</taxon>
        <taxon>Pseudomonadota</taxon>
        <taxon>Alphaproteobacteria</taxon>
        <taxon>Hyphomicrobiales</taxon>
        <taxon>Reyranellaceae</taxon>
        <taxon>Reyranella</taxon>
    </lineage>
</organism>
<dbReference type="InterPro" id="IPR018660">
    <property type="entry name" value="MliC"/>
</dbReference>
<dbReference type="InterPro" id="IPR053147">
    <property type="entry name" value="Hsp_HslJ-like"/>
</dbReference>
<feature type="domain" description="NlpE C-terminal OB" evidence="8">
    <location>
        <begin position="202"/>
        <end position="261"/>
    </location>
</feature>
<dbReference type="InterPro" id="IPR038670">
    <property type="entry name" value="HslJ-like_sf"/>
</dbReference>
<protein>
    <recommendedName>
        <fullName evidence="11">DUF306 domain-containing protein</fullName>
    </recommendedName>
</protein>
<keyword evidence="4" id="KW-0449">Lipoprotein</keyword>
<feature type="chain" id="PRO_5022152560" description="DUF306 domain-containing protein" evidence="5">
    <location>
        <begin position="20"/>
        <end position="400"/>
    </location>
</feature>
<dbReference type="RefSeq" id="WP_170303329.1">
    <property type="nucleotide sequence ID" value="NZ_BKAJ01000087.1"/>
</dbReference>
<keyword evidence="3" id="KW-0564">Palmitate</keyword>
<dbReference type="Gene3D" id="2.40.50.540">
    <property type="match status" value="1"/>
</dbReference>
<dbReference type="InterPro" id="IPR033450">
    <property type="entry name" value="NlpE_C"/>
</dbReference>
<dbReference type="Gene3D" id="2.40.128.200">
    <property type="match status" value="1"/>
</dbReference>
<dbReference type="Pfam" id="PF09864">
    <property type="entry name" value="MliC"/>
    <property type="match status" value="1"/>
</dbReference>
<dbReference type="SUPFAM" id="SSF141488">
    <property type="entry name" value="YdhA-like"/>
    <property type="match status" value="1"/>
</dbReference>